<comment type="caution">
    <text evidence="1">The sequence shown here is derived from an EMBL/GenBank/DDBJ whole genome shotgun (WGS) entry which is preliminary data.</text>
</comment>
<evidence type="ECO:0000313" key="2">
    <source>
        <dbReference type="Proteomes" id="UP001597542"/>
    </source>
</evidence>
<proteinExistence type="predicted"/>
<name>A0ABW5HQU8_9PSEU</name>
<gene>
    <name evidence="1" type="ORF">ACFSUT_02200</name>
</gene>
<dbReference type="Proteomes" id="UP001597542">
    <property type="component" value="Unassembled WGS sequence"/>
</dbReference>
<sequence length="45" mass="5311">MQTVTLPERYQTPDSASAGCFATDTRRILVGGPRDSRRRYRRRRR</sequence>
<dbReference type="RefSeq" id="WP_344280104.1">
    <property type="nucleotide sequence ID" value="NZ_BAAAHV010000017.1"/>
</dbReference>
<dbReference type="EMBL" id="JBHUKQ010000002">
    <property type="protein sequence ID" value="MFD2479072.1"/>
    <property type="molecule type" value="Genomic_DNA"/>
</dbReference>
<reference evidence="2" key="1">
    <citation type="journal article" date="2019" name="Int. J. Syst. Evol. Microbiol.">
        <title>The Global Catalogue of Microorganisms (GCM) 10K type strain sequencing project: providing services to taxonomists for standard genome sequencing and annotation.</title>
        <authorList>
            <consortium name="The Broad Institute Genomics Platform"/>
            <consortium name="The Broad Institute Genome Sequencing Center for Infectious Disease"/>
            <person name="Wu L."/>
            <person name="Ma J."/>
        </authorList>
    </citation>
    <scope>NUCLEOTIDE SEQUENCE [LARGE SCALE GENOMIC DNA]</scope>
    <source>
        <strain evidence="2">CGMCC 4.7638</strain>
    </source>
</reference>
<evidence type="ECO:0000313" key="1">
    <source>
        <dbReference type="EMBL" id="MFD2479072.1"/>
    </source>
</evidence>
<keyword evidence="2" id="KW-1185">Reference proteome</keyword>
<organism evidence="1 2">
    <name type="scientific">Amycolatopsis albidoflavus</name>
    <dbReference type="NCBI Taxonomy" id="102226"/>
    <lineage>
        <taxon>Bacteria</taxon>
        <taxon>Bacillati</taxon>
        <taxon>Actinomycetota</taxon>
        <taxon>Actinomycetes</taxon>
        <taxon>Pseudonocardiales</taxon>
        <taxon>Pseudonocardiaceae</taxon>
        <taxon>Amycolatopsis</taxon>
    </lineage>
</organism>
<protein>
    <submittedName>
        <fullName evidence="1">Uncharacterized protein</fullName>
    </submittedName>
</protein>
<accession>A0ABW5HQU8</accession>